<reference evidence="9" key="1">
    <citation type="journal article" date="2019" name="J. Bacteriol.">
        <title>A Mutagenic Screen Identifies a TonB-Dependent Receptor Required for the Lanthanide Metal Switch in the Type I Methanotroph 'Methylotuvimicrobium buryatense' 5GB1C.</title>
        <authorList>
            <person name="Groom J.D."/>
            <person name="Ford S.M."/>
            <person name="Pesesky M.W."/>
            <person name="Lidstrom M.E."/>
        </authorList>
    </citation>
    <scope>NUCLEOTIDE SEQUENCE [LARGE SCALE GENOMIC DNA]</scope>
    <source>
        <strain evidence="9">5GB1C</strain>
    </source>
</reference>
<evidence type="ECO:0000259" key="7">
    <source>
        <dbReference type="SMART" id="SM00967"/>
    </source>
</evidence>
<dbReference type="GO" id="GO:0070039">
    <property type="term" value="F:rRNA (guanosine-2'-O-)-methyltransferase activity"/>
    <property type="evidence" value="ECO:0007669"/>
    <property type="project" value="UniProtKB-UniRule"/>
</dbReference>
<dbReference type="InterPro" id="IPR013123">
    <property type="entry name" value="SpoU_subst-bd"/>
</dbReference>
<comment type="function">
    <text evidence="6">Specifically methylates the ribose of guanosine 2251 in 23S rRNA.</text>
</comment>
<feature type="binding site" evidence="6">
    <location>
        <position position="227"/>
    </location>
    <ligand>
        <name>S-adenosyl-L-methionine</name>
        <dbReference type="ChEBI" id="CHEBI:59789"/>
    </ligand>
</feature>
<dbReference type="Gene3D" id="3.30.1330.30">
    <property type="match status" value="1"/>
</dbReference>
<dbReference type="SUPFAM" id="SSF75217">
    <property type="entry name" value="alpha/beta knot"/>
    <property type="match status" value="1"/>
</dbReference>
<dbReference type="InterPro" id="IPR004441">
    <property type="entry name" value="rRNA_MeTrfase_TrmH"/>
</dbReference>
<dbReference type="SUPFAM" id="SSF55315">
    <property type="entry name" value="L30e-like"/>
    <property type="match status" value="1"/>
</dbReference>
<comment type="subcellular location">
    <subcellularLocation>
        <location evidence="6">Cytoplasm</location>
    </subcellularLocation>
</comment>
<dbReference type="Proteomes" id="UP000305881">
    <property type="component" value="Chromosome"/>
</dbReference>
<name>A0A4P9UNW3_METBY</name>
<keyword evidence="2 6" id="KW-0698">rRNA processing</keyword>
<dbReference type="FunFam" id="3.40.1280.10:FF:000008">
    <property type="entry name" value="Group 3 RNA methyltransferase TrmH"/>
    <property type="match status" value="1"/>
</dbReference>
<proteinExistence type="inferred from homology"/>
<dbReference type="EC" id="2.1.1.185" evidence="6"/>
<dbReference type="CDD" id="cd18103">
    <property type="entry name" value="SpoU-like_RlmB"/>
    <property type="match status" value="1"/>
</dbReference>
<dbReference type="OrthoDB" id="9785673at2"/>
<evidence type="ECO:0000256" key="2">
    <source>
        <dbReference type="ARBA" id="ARBA00022552"/>
    </source>
</evidence>
<dbReference type="HAMAP" id="MF_01887">
    <property type="entry name" value="23SrRNA_methyltr_B"/>
    <property type="match status" value="1"/>
</dbReference>
<evidence type="ECO:0000256" key="4">
    <source>
        <dbReference type="ARBA" id="ARBA00022679"/>
    </source>
</evidence>
<keyword evidence="9" id="KW-1185">Reference proteome</keyword>
<evidence type="ECO:0000256" key="1">
    <source>
        <dbReference type="ARBA" id="ARBA00022490"/>
    </source>
</evidence>
<evidence type="ECO:0000256" key="5">
    <source>
        <dbReference type="ARBA" id="ARBA00022691"/>
    </source>
</evidence>
<dbReference type="GO" id="GO:0003723">
    <property type="term" value="F:RNA binding"/>
    <property type="evidence" value="ECO:0007669"/>
    <property type="project" value="InterPro"/>
</dbReference>
<comment type="similarity">
    <text evidence="6">Belongs to the class IV-like SAM-binding methyltransferase superfamily. RNA methyltransferase TrmH family. RlmB subfamily.</text>
</comment>
<sequence>MSRVKIYGIHSVQAALDYSPQHIHQAWVDSHRQDRRLSQLLEDLKKLGINPEKVDRKKLDRLADGNNHQSIVLEIELPSAQSEDALKQAVSSLTGMPLFLVLDNVQDPHNLGACLRTADATGVQGVIITKDNSVGITPTVCKVASGAAETVPVYQVTNLARTLRWLKDQGIWIFGAAGEAEQTLYQCDFKLPMALVIGAEGKGMRRLTREQCDWLVKLPMEGSVSSLNLSVATGAMLYEVVRQRSIPSQL</sequence>
<evidence type="ECO:0000256" key="6">
    <source>
        <dbReference type="HAMAP-Rule" id="MF_01887"/>
    </source>
</evidence>
<dbReference type="Pfam" id="PF08032">
    <property type="entry name" value="SpoU_sub_bind"/>
    <property type="match status" value="1"/>
</dbReference>
<feature type="domain" description="RNA 2-O ribose methyltransferase substrate binding" evidence="7">
    <location>
        <begin position="5"/>
        <end position="81"/>
    </location>
</feature>
<dbReference type="NCBIfam" id="TIGR00186">
    <property type="entry name" value="rRNA_methyl_3"/>
    <property type="match status" value="1"/>
</dbReference>
<dbReference type="GO" id="GO:0005829">
    <property type="term" value="C:cytosol"/>
    <property type="evidence" value="ECO:0007669"/>
    <property type="project" value="TreeGrafter"/>
</dbReference>
<keyword evidence="4 6" id="KW-0808">Transferase</keyword>
<dbReference type="InterPro" id="IPR024915">
    <property type="entry name" value="23S_rRNA_MeTrfase_RlmB"/>
</dbReference>
<evidence type="ECO:0000256" key="3">
    <source>
        <dbReference type="ARBA" id="ARBA00022603"/>
    </source>
</evidence>
<feature type="binding site" evidence="6">
    <location>
        <position position="198"/>
    </location>
    <ligand>
        <name>S-adenosyl-L-methionine</name>
        <dbReference type="ChEBI" id="CHEBI:59789"/>
    </ligand>
</feature>
<evidence type="ECO:0000313" key="9">
    <source>
        <dbReference type="Proteomes" id="UP000305881"/>
    </source>
</evidence>
<dbReference type="Gene3D" id="3.40.1280.10">
    <property type="match status" value="1"/>
</dbReference>
<organism evidence="8 9">
    <name type="scientific">Methylotuvimicrobium buryatense</name>
    <name type="common">Methylomicrobium buryatense</name>
    <dbReference type="NCBI Taxonomy" id="95641"/>
    <lineage>
        <taxon>Bacteria</taxon>
        <taxon>Pseudomonadati</taxon>
        <taxon>Pseudomonadota</taxon>
        <taxon>Gammaproteobacteria</taxon>
        <taxon>Methylococcales</taxon>
        <taxon>Methylococcaceae</taxon>
        <taxon>Methylotuvimicrobium</taxon>
    </lineage>
</organism>
<dbReference type="InterPro" id="IPR029028">
    <property type="entry name" value="Alpha/beta_knot_MTases"/>
</dbReference>
<dbReference type="AlphaFoldDB" id="A0A4P9UNW3"/>
<dbReference type="InterPro" id="IPR001537">
    <property type="entry name" value="SpoU_MeTrfase"/>
</dbReference>
<accession>A0A4P9UNW3</accession>
<dbReference type="PANTHER" id="PTHR46429">
    <property type="entry name" value="23S RRNA (GUANOSINE-2'-O-)-METHYLTRANSFERASE RLMB"/>
    <property type="match status" value="1"/>
</dbReference>
<keyword evidence="1 6" id="KW-0963">Cytoplasm</keyword>
<dbReference type="STRING" id="675511.GCA_000341735_01749"/>
<keyword evidence="3 6" id="KW-0489">Methyltransferase</keyword>
<keyword evidence="5 6" id="KW-0949">S-adenosyl-L-methionine</keyword>
<gene>
    <name evidence="6 8" type="primary">rlmB</name>
    <name evidence="8" type="ORF">EQU24_06330</name>
</gene>
<dbReference type="InterPro" id="IPR029064">
    <property type="entry name" value="Ribosomal_eL30-like_sf"/>
</dbReference>
<feature type="binding site" evidence="6">
    <location>
        <position position="218"/>
    </location>
    <ligand>
        <name>S-adenosyl-L-methionine</name>
        <dbReference type="ChEBI" id="CHEBI:59789"/>
    </ligand>
</feature>
<dbReference type="EMBL" id="CP035467">
    <property type="protein sequence ID" value="QCW81911.1"/>
    <property type="molecule type" value="Genomic_DNA"/>
</dbReference>
<protein>
    <recommendedName>
        <fullName evidence="6">23S rRNA (guanosine-2'-O-)-methyltransferase RlmB</fullName>
        <ecNumber evidence="6">2.1.1.185</ecNumber>
    </recommendedName>
    <alternativeName>
        <fullName evidence="6">23S rRNA (guanosine2251 2'-O)-methyltransferase</fullName>
    </alternativeName>
    <alternativeName>
        <fullName evidence="6">23S rRNA Gm2251 2'-O-methyltransferase</fullName>
    </alternativeName>
</protein>
<comment type="catalytic activity">
    <reaction evidence="6">
        <text>guanosine(2251) in 23S rRNA + S-adenosyl-L-methionine = 2'-O-methylguanosine(2251) in 23S rRNA + S-adenosyl-L-homocysteine + H(+)</text>
        <dbReference type="Rhea" id="RHEA:24140"/>
        <dbReference type="Rhea" id="RHEA-COMP:10239"/>
        <dbReference type="Rhea" id="RHEA-COMP:10241"/>
        <dbReference type="ChEBI" id="CHEBI:15378"/>
        <dbReference type="ChEBI" id="CHEBI:57856"/>
        <dbReference type="ChEBI" id="CHEBI:59789"/>
        <dbReference type="ChEBI" id="CHEBI:74269"/>
        <dbReference type="ChEBI" id="CHEBI:74445"/>
        <dbReference type="EC" id="2.1.1.185"/>
    </reaction>
</comment>
<dbReference type="RefSeq" id="WP_017840296.1">
    <property type="nucleotide sequence ID" value="NZ_CP035467.1"/>
</dbReference>
<dbReference type="InterPro" id="IPR029026">
    <property type="entry name" value="tRNA_m1G_MTases_N"/>
</dbReference>
<dbReference type="Pfam" id="PF00588">
    <property type="entry name" value="SpoU_methylase"/>
    <property type="match status" value="1"/>
</dbReference>
<evidence type="ECO:0000313" key="8">
    <source>
        <dbReference type="EMBL" id="QCW81911.1"/>
    </source>
</evidence>
<dbReference type="KEGG" id="mbur:EQU24_06330"/>
<dbReference type="SMART" id="SM00967">
    <property type="entry name" value="SpoU_sub_bind"/>
    <property type="match status" value="1"/>
</dbReference>
<dbReference type="PANTHER" id="PTHR46429:SF1">
    <property type="entry name" value="23S RRNA (GUANOSINE-2'-O-)-METHYLTRANSFERASE RLMB"/>
    <property type="match status" value="1"/>
</dbReference>